<evidence type="ECO:0000313" key="6">
    <source>
        <dbReference type="Proteomes" id="UP000314985"/>
    </source>
</evidence>
<keyword evidence="2" id="KW-0507">mRNA processing</keyword>
<feature type="compositionally biased region" description="Basic and acidic residues" evidence="4">
    <location>
        <begin position="534"/>
        <end position="580"/>
    </location>
</feature>
<reference evidence="5" key="2">
    <citation type="submission" date="2025-08" db="UniProtKB">
        <authorList>
            <consortium name="Ensembl"/>
        </authorList>
    </citation>
    <scope>IDENTIFICATION</scope>
</reference>
<comment type="subcellular location">
    <subcellularLocation>
        <location evidence="2">Nucleus speckle</location>
    </subcellularLocation>
</comment>
<feature type="compositionally biased region" description="Basic and acidic residues" evidence="4">
    <location>
        <begin position="468"/>
        <end position="477"/>
    </location>
</feature>
<keyword evidence="2" id="KW-0539">Nucleus</keyword>
<dbReference type="Proteomes" id="UP000314985">
    <property type="component" value="Chromosome 12"/>
</dbReference>
<dbReference type="PANTHER" id="PTHR12375">
    <property type="entry name" value="RNA-BINDING PROTEIN LUC7-RELATED"/>
    <property type="match status" value="1"/>
</dbReference>
<keyword evidence="2" id="KW-0508">mRNA splicing</keyword>
<comment type="subunit">
    <text evidence="2">May interact with SFRS1 and form homodimers. Interacts with JMJD6. Interacts with RBM25. Interacts with RSRC1 (via Arg/Ser-rich domain). Interacts with RRP1B.</text>
</comment>
<dbReference type="GO" id="GO:0003729">
    <property type="term" value="F:mRNA binding"/>
    <property type="evidence" value="ECO:0007669"/>
    <property type="project" value="UniProtKB-UniRule"/>
</dbReference>
<feature type="coiled-coil region" evidence="3">
    <location>
        <begin position="295"/>
        <end position="341"/>
    </location>
</feature>
<proteinExistence type="inferred from homology"/>
<feature type="compositionally biased region" description="Basic residues" evidence="4">
    <location>
        <begin position="454"/>
        <end position="467"/>
    </location>
</feature>
<organism evidence="5 6">
    <name type="scientific">Sus scrofa</name>
    <name type="common">Pig</name>
    <dbReference type="NCBI Taxonomy" id="9823"/>
    <lineage>
        <taxon>Eukaryota</taxon>
        <taxon>Metazoa</taxon>
        <taxon>Chordata</taxon>
        <taxon>Craniata</taxon>
        <taxon>Vertebrata</taxon>
        <taxon>Euteleostomi</taxon>
        <taxon>Mammalia</taxon>
        <taxon>Eutheria</taxon>
        <taxon>Laurasiatheria</taxon>
        <taxon>Artiodactyla</taxon>
        <taxon>Suina</taxon>
        <taxon>Suidae</taxon>
        <taxon>Sus</taxon>
    </lineage>
</organism>
<evidence type="ECO:0000256" key="2">
    <source>
        <dbReference type="RuleBase" id="RU369106"/>
    </source>
</evidence>
<dbReference type="Pfam" id="PF03194">
    <property type="entry name" value="LUC7"/>
    <property type="match status" value="1"/>
</dbReference>
<comment type="function">
    <text evidence="2">Binds cAMP regulatory element DNA sequence. Plays a role in RNA splicing.</text>
</comment>
<evidence type="ECO:0000256" key="3">
    <source>
        <dbReference type="SAM" id="Coils"/>
    </source>
</evidence>
<dbReference type="AlphaFoldDB" id="A0A4X1VB37"/>
<dbReference type="InterPro" id="IPR004882">
    <property type="entry name" value="Luc7-rel"/>
</dbReference>
<dbReference type="GO" id="GO:0006376">
    <property type="term" value="P:mRNA splice site recognition"/>
    <property type="evidence" value="ECO:0007669"/>
    <property type="project" value="InterPro"/>
</dbReference>
<reference evidence="5 6" key="1">
    <citation type="submission" date="2017-08" db="EMBL/GenBank/DDBJ databases">
        <title>USMARCv1.0.</title>
        <authorList>
            <person name="Hannum G.I."/>
            <person name="Koren S."/>
            <person name="Schroeder S.G."/>
            <person name="Chin S.C."/>
            <person name="Nonneman D.J."/>
            <person name="Becker S.A."/>
            <person name="Rosen B.D."/>
            <person name="Bickhart D.M."/>
            <person name="Putnam N.H."/>
            <person name="Green R.E."/>
            <person name="Tuggle C.K."/>
            <person name="Liu H."/>
            <person name="Rohrer G.A."/>
            <person name="Warr A."/>
            <person name="Hall R."/>
            <person name="Kim K."/>
            <person name="Hume D.A."/>
            <person name="Talbot R."/>
            <person name="Chow W."/>
            <person name="Howe K."/>
            <person name="Schwartz A.S."/>
            <person name="Watson M."/>
            <person name="Archibald A.L."/>
            <person name="Phillippy A.M."/>
            <person name="Smith T.P.L."/>
        </authorList>
    </citation>
    <scope>NUCLEOTIDE SEQUENCE [LARGE SCALE GENOMIC DNA]</scope>
</reference>
<name>A0A4X1VB37_PIG</name>
<sequence length="655" mass="76020">MLFFGFPPLEDGTEWYRGMQCPFLHFGVVSKLQNVGFYSSKRTREDLSLGSEDERPNTLGSLWFRLARDGEVLLGRGGVLDSAGSAPGPVEAAGPHLPGLGVSRRAHARARHAGKAPARRPFCLVGSCLEEALRPVSGPEGVGDCVAGVFFGGCQGWWEQPPEESTMISAAQLLDELMGRDRNLAPDEKRSNVRWDHESVCKYYLCGFCPAELFTNTRSDLGPCEKIHDENLRKQYEKSSRFMKVGYERDFLRYLQSLLAEVERRIRRGHARLALSQNQQSSGAAGPTGKNEEKIQVLTDKIDVLLQQIEELGSEGKVEEAQGMMKLVEQLKEERELLRSTTSTIESFAAQEKQMEVCEVCGAFLIVGDAQSRVDDHLMGKQHMGYAKIKATVEELKEKLRKRTEEPDRDERLKKEKQEREEREKEREREREERERKRRREEEEREKERARDRERRKRSRSRSRHSSRTSDRRCSRSRDHKRSRSRERRRSRSRDRRRSRSHDRSERKHRSRSRDRRRSKSRDRKSYKHRSKSRDREQERKSKEKEKRGSDDKKSSVKSSSREKQSEDTNTESKESDSKNEVNGTSEDIKSEVQRKYAQMKMELSRVRRHTKASSEGKDSVVLQNILRYIVLSQLFCSRLVPPLVCLFGNYCPHL</sequence>
<feature type="region of interest" description="Disordered" evidence="4">
    <location>
        <begin position="400"/>
        <end position="592"/>
    </location>
</feature>
<dbReference type="GO" id="GO:0005685">
    <property type="term" value="C:U1 snRNP"/>
    <property type="evidence" value="ECO:0007669"/>
    <property type="project" value="InterPro"/>
</dbReference>
<keyword evidence="3" id="KW-0175">Coiled coil</keyword>
<evidence type="ECO:0000256" key="4">
    <source>
        <dbReference type="SAM" id="MobiDB-lite"/>
    </source>
</evidence>
<comment type="similarity">
    <text evidence="1 2">Belongs to the Luc7 family.</text>
</comment>
<accession>A0A4X1VB37</accession>
<dbReference type="Ensembl" id="ENSSSCT00070046110.1">
    <property type="protein sequence ID" value="ENSSSCP00070038889.1"/>
    <property type="gene ID" value="ENSSSCG00070023144.1"/>
</dbReference>
<dbReference type="GO" id="GO:0016607">
    <property type="term" value="C:nuclear speck"/>
    <property type="evidence" value="ECO:0007669"/>
    <property type="project" value="UniProtKB-SubCell"/>
</dbReference>
<evidence type="ECO:0000313" key="5">
    <source>
        <dbReference type="Ensembl" id="ENSSSCP00070038889.1"/>
    </source>
</evidence>
<gene>
    <name evidence="5" type="primary">LUC7L3</name>
</gene>
<feature type="compositionally biased region" description="Basic and acidic residues" evidence="4">
    <location>
        <begin position="400"/>
        <end position="453"/>
    </location>
</feature>
<protein>
    <recommendedName>
        <fullName evidence="2">Luc7-like protein</fullName>
    </recommendedName>
</protein>
<feature type="compositionally biased region" description="Basic residues" evidence="4">
    <location>
        <begin position="478"/>
        <end position="533"/>
    </location>
</feature>
<evidence type="ECO:0000256" key="1">
    <source>
        <dbReference type="ARBA" id="ARBA00005655"/>
    </source>
</evidence>